<organism evidence="1 2">
    <name type="scientific">Steinernema glaseri</name>
    <dbReference type="NCBI Taxonomy" id="37863"/>
    <lineage>
        <taxon>Eukaryota</taxon>
        <taxon>Metazoa</taxon>
        <taxon>Ecdysozoa</taxon>
        <taxon>Nematoda</taxon>
        <taxon>Chromadorea</taxon>
        <taxon>Rhabditida</taxon>
        <taxon>Tylenchina</taxon>
        <taxon>Panagrolaimomorpha</taxon>
        <taxon>Strongyloidoidea</taxon>
        <taxon>Steinernematidae</taxon>
        <taxon>Steinernema</taxon>
    </lineage>
</organism>
<dbReference type="Proteomes" id="UP000095287">
    <property type="component" value="Unplaced"/>
</dbReference>
<evidence type="ECO:0000313" key="1">
    <source>
        <dbReference type="Proteomes" id="UP000095287"/>
    </source>
</evidence>
<sequence length="76" mass="8397">MVREFLSNLVASIVAFWKEFQLEVLDEIFVSGLANLSLNSPYLRKESLTFPSLDTQLPGARIEDSSQNASASPGHL</sequence>
<protein>
    <submittedName>
        <fullName evidence="2">Uncharacterized protein</fullName>
    </submittedName>
</protein>
<keyword evidence="1" id="KW-1185">Reference proteome</keyword>
<dbReference type="AlphaFoldDB" id="A0A1I7ZS71"/>
<proteinExistence type="predicted"/>
<accession>A0A1I7ZS71</accession>
<name>A0A1I7ZS71_9BILA</name>
<reference evidence="2" key="1">
    <citation type="submission" date="2016-11" db="UniProtKB">
        <authorList>
            <consortium name="WormBaseParasite"/>
        </authorList>
    </citation>
    <scope>IDENTIFICATION</scope>
</reference>
<dbReference type="WBParaSite" id="L893_g29266.t1">
    <property type="protein sequence ID" value="L893_g29266.t1"/>
    <property type="gene ID" value="L893_g29266"/>
</dbReference>
<evidence type="ECO:0000313" key="2">
    <source>
        <dbReference type="WBParaSite" id="L893_g29266.t1"/>
    </source>
</evidence>